<dbReference type="EMBL" id="CP036172">
    <property type="protein sequence ID" value="QSZ66149.1"/>
    <property type="molecule type" value="Genomic_DNA"/>
</dbReference>
<gene>
    <name evidence="1" type="ORF">RJ40_00855</name>
</gene>
<reference evidence="1" key="2">
    <citation type="submission" date="2019-02" db="EMBL/GenBank/DDBJ databases">
        <authorList>
            <person name="Chen S.-C."/>
            <person name="Chien H.-H."/>
            <person name="Lai M.-C."/>
        </authorList>
    </citation>
    <scope>NUCLEOTIDE SEQUENCE</scope>
    <source>
        <strain evidence="1">N2F9704</strain>
    </source>
</reference>
<dbReference type="KEGG" id="maqe:RJ40_00855"/>
<evidence type="ECO:0008006" key="3">
    <source>
        <dbReference type="Google" id="ProtNLM"/>
    </source>
</evidence>
<evidence type="ECO:0000313" key="1">
    <source>
        <dbReference type="EMBL" id="QSZ66149.1"/>
    </source>
</evidence>
<dbReference type="AlphaFoldDB" id="A0A8A3S2M1"/>
<proteinExistence type="predicted"/>
<protein>
    <recommendedName>
        <fullName evidence="3">Restriction system protein Mrr-like N-terminal domain-containing protein</fullName>
    </recommendedName>
</protein>
<accession>A0A8A3S2M1</accession>
<organism evidence="1 2">
    <name type="scientific">Methanofollis aquaemaris</name>
    <dbReference type="NCBI Taxonomy" id="126734"/>
    <lineage>
        <taxon>Archaea</taxon>
        <taxon>Methanobacteriati</taxon>
        <taxon>Methanobacteriota</taxon>
        <taxon>Stenosarchaea group</taxon>
        <taxon>Methanomicrobia</taxon>
        <taxon>Methanomicrobiales</taxon>
        <taxon>Methanomicrobiaceae</taxon>
        <taxon>Methanofollis</taxon>
    </lineage>
</organism>
<evidence type="ECO:0000313" key="2">
    <source>
        <dbReference type="Proteomes" id="UP001042704"/>
    </source>
</evidence>
<sequence>MIEELGEIIQGTIQNEDPELLKKKNQIGALNLAMNQLTACELHVPEDLKLRKESLEDEVARMGDPDVVLPVMHDELVELVHMIEIHFNDSRGRSGKARIRKNKKSFKNLHKENKSFSSGEITPRNVLKLVLIDVLRDMGGRGGVGEIKDEMIIRIGDQFTDKDKEQHSSGYARWWYNTQWVRQELVFDGVLRDDSPRGVWELK</sequence>
<keyword evidence="2" id="KW-1185">Reference proteome</keyword>
<dbReference type="Proteomes" id="UP001042704">
    <property type="component" value="Chromosome"/>
</dbReference>
<reference evidence="1" key="1">
    <citation type="journal article" date="2001" name="Int. J. Syst. Evol. Microbiol.">
        <title>Methanofollis aquaemaris sp. nov., a methanogen isolated from an aquaculture fish pond.</title>
        <authorList>
            <person name="Lai M.C."/>
            <person name="Chen S.C."/>
        </authorList>
    </citation>
    <scope>NUCLEOTIDE SEQUENCE</scope>
    <source>
        <strain evidence="1">N2F9704</strain>
    </source>
</reference>
<dbReference type="GeneID" id="76422858"/>
<name>A0A8A3S2M1_9EURY</name>
<dbReference type="RefSeq" id="WP_265581459.1">
    <property type="nucleotide sequence ID" value="NZ_CP036172.1"/>
</dbReference>